<dbReference type="InterPro" id="IPR045861">
    <property type="entry name" value="CorA_cytoplasmic_dom"/>
</dbReference>
<evidence type="ECO:0000313" key="9">
    <source>
        <dbReference type="EMBL" id="KAF4301003.1"/>
    </source>
</evidence>
<dbReference type="PANTHER" id="PTHR21535">
    <property type="entry name" value="MAGNESIUM AND COBALT TRANSPORT PROTEIN/MITOCHONDRIAL IMPORT INNER MEMBRANE TRANSLOCASE SUBUNIT TIM8"/>
    <property type="match status" value="1"/>
</dbReference>
<dbReference type="GO" id="GO:0000329">
    <property type="term" value="C:fungal-type vacuole membrane"/>
    <property type="evidence" value="ECO:0007669"/>
    <property type="project" value="TreeGrafter"/>
</dbReference>
<dbReference type="CDD" id="cd12829">
    <property type="entry name" value="Alr1p-like"/>
    <property type="match status" value="1"/>
</dbReference>
<gene>
    <name evidence="9" type="ORF">GTA08_BOTSDO10913</name>
</gene>
<reference evidence="9" key="1">
    <citation type="submission" date="2020-04" db="EMBL/GenBank/DDBJ databases">
        <title>Genome Assembly and Annotation of Botryosphaeria dothidea sdau 11-99, a Latent Pathogen of Apple Fruit Ring Rot in China.</title>
        <authorList>
            <person name="Yu C."/>
            <person name="Diao Y."/>
            <person name="Lu Q."/>
            <person name="Zhao J."/>
            <person name="Cui S."/>
            <person name="Peng C."/>
            <person name="He B."/>
            <person name="Liu H."/>
        </authorList>
    </citation>
    <scope>NUCLEOTIDE SEQUENCE [LARGE SCALE GENOMIC DNA]</scope>
    <source>
        <strain evidence="9">Sdau11-99</strain>
    </source>
</reference>
<name>A0A8H4MZ06_9PEZI</name>
<feature type="compositionally biased region" description="Low complexity" evidence="6">
    <location>
        <begin position="465"/>
        <end position="478"/>
    </location>
</feature>
<feature type="compositionally biased region" description="Basic and acidic residues" evidence="6">
    <location>
        <begin position="765"/>
        <end position="778"/>
    </location>
</feature>
<feature type="compositionally biased region" description="Low complexity" evidence="6">
    <location>
        <begin position="428"/>
        <end position="441"/>
    </location>
</feature>
<feature type="compositionally biased region" description="Basic and acidic residues" evidence="6">
    <location>
        <begin position="719"/>
        <end position="732"/>
    </location>
</feature>
<dbReference type="Gene3D" id="1.20.58.340">
    <property type="entry name" value="Magnesium transport protein CorA, transmembrane region"/>
    <property type="match status" value="2"/>
</dbReference>
<keyword evidence="10" id="KW-1185">Reference proteome</keyword>
<evidence type="ECO:0000256" key="7">
    <source>
        <dbReference type="SAM" id="Phobius"/>
    </source>
</evidence>
<evidence type="ECO:0000259" key="8">
    <source>
        <dbReference type="Pfam" id="PF10277"/>
    </source>
</evidence>
<feature type="transmembrane region" description="Helical" evidence="7">
    <location>
        <begin position="205"/>
        <end position="226"/>
    </location>
</feature>
<accession>A0A8H4MZ06</accession>
<feature type="region of interest" description="Disordered" evidence="6">
    <location>
        <begin position="295"/>
        <end position="314"/>
    </location>
</feature>
<feature type="region of interest" description="Disordered" evidence="6">
    <location>
        <begin position="428"/>
        <end position="529"/>
    </location>
</feature>
<comment type="subcellular location">
    <subcellularLocation>
        <location evidence="1">Membrane</location>
        <topology evidence="1">Multi-pass membrane protein</topology>
    </subcellularLocation>
</comment>
<evidence type="ECO:0000256" key="5">
    <source>
        <dbReference type="ARBA" id="ARBA00023136"/>
    </source>
</evidence>
<dbReference type="FunFam" id="1.20.58.340:FF:000008">
    <property type="entry name" value="CorA family metal ion transporter"/>
    <property type="match status" value="1"/>
</dbReference>
<evidence type="ECO:0000256" key="4">
    <source>
        <dbReference type="ARBA" id="ARBA00022989"/>
    </source>
</evidence>
<organism evidence="9 10">
    <name type="scientific">Botryosphaeria dothidea</name>
    <dbReference type="NCBI Taxonomy" id="55169"/>
    <lineage>
        <taxon>Eukaryota</taxon>
        <taxon>Fungi</taxon>
        <taxon>Dikarya</taxon>
        <taxon>Ascomycota</taxon>
        <taxon>Pezizomycotina</taxon>
        <taxon>Dothideomycetes</taxon>
        <taxon>Dothideomycetes incertae sedis</taxon>
        <taxon>Botryosphaeriales</taxon>
        <taxon>Botryosphaeriaceae</taxon>
        <taxon>Botryosphaeria</taxon>
    </lineage>
</organism>
<dbReference type="InterPro" id="IPR044089">
    <property type="entry name" value="Alr1-like"/>
</dbReference>
<feature type="transmembrane region" description="Helical" evidence="7">
    <location>
        <begin position="102"/>
        <end position="122"/>
    </location>
</feature>
<feature type="transmembrane region" description="Helical" evidence="7">
    <location>
        <begin position="12"/>
        <end position="34"/>
    </location>
</feature>
<dbReference type="InterPro" id="IPR045863">
    <property type="entry name" value="CorA_TM1_TM2"/>
</dbReference>
<dbReference type="SUPFAM" id="SSF143865">
    <property type="entry name" value="CorA soluble domain-like"/>
    <property type="match status" value="1"/>
</dbReference>
<feature type="region of interest" description="Disordered" evidence="6">
    <location>
        <begin position="570"/>
        <end position="778"/>
    </location>
</feature>
<comment type="caution">
    <text evidence="9">The sequence shown here is derived from an EMBL/GenBank/DDBJ whole genome shotgun (WGS) entry which is preliminary data.</text>
</comment>
<feature type="domain" description="CWH43-like N-terminal" evidence="8">
    <location>
        <begin position="10"/>
        <end position="219"/>
    </location>
</feature>
<sequence>MAVLFPLHRLWLLPLISGVTWFITLFVLLITWIAKGTPKYPGQSNPDIAFISDIAAFMLKPFFLIGATITAFAFIGTVCSVHFARYDHRMYGIDDLWFKKHISILAMVSGVVAGAGLILLAVMDTFRFHQEHHILLLICFSGLGLSALSTTVVYYDQTVKPSKFRELRFYCAFSAFVVLLEVVMGLAFVGLMYTGHMRIAGIFEWILAFLGCFYMLAFVGFVAVPIDNKAEAQERTPLLQESAQVSTPKNRSNDVGCPLPPHYAALGPRISESTADGANLVNPVAARGLRALRRSASWRQNRQRSTRAEKRQLGPAERAQRCALAVISRLFVAATKTLQHSPTTRSLEPKASVRGLGLECQSRRSLTRSGQSAADWNHYVNPCRGVRSLAALTCSSRFSPSTTLRTLNPNIASLILTSYPLACCVTAPPTSPSSPVVATPSPTLPQWRRATTPANPLRLPQRLTPTSSQSQQDPSRPQAGSAKKRKHRGGKKRRRRQSFAAPPSEDPTDVPSDTMGPERPSLADVSHEDAARSSFYRLRNKGSNTSLESEALLDHRDQGPLQTRRHSIMQGGFYSPRSSQPFNRSSPSHRPSTAFPFPTTKRSDGSRSKLTRSERVENEDEDSADDRTPLMGSSIKRDSPRFGGYGGLSSIVSPGIRFAERIRRRSSASSNSTRRKAGSRPPTNQQRQDDYDVNNPPSVPGSPRLESDMGFDDVMLTGDLDRQNSRTSDREPGPLSRDALIPIDDRSGSGDRGYQMSSPPSPKDTVSRLDEHPAERDVCFPQDLMSEIGREEYAHPTEGPSRARRRRKKPWPNISALEEWSAQEKEQRTIEGIRARKISEPLLVDGRLRPQKRVWHREDDDAPFRFTYFNEEFQSTLHAHTLSELLQEGQSFRDLFIPEPPVLSDDSSDEDEAVPANANGSGGRFLASPIPEASEMSRQGSRISHKANSSGETTGEATPAQSSTPRAKEKRYGPRPVFWLDILNPTEAEMKVITRAFGIHPLTHEDVMMQEAREKVELFHNYYFVNYRTFEQDTNSVDYLQPVNIYCIVFREGVISIHFSMTPHMANVRRRIRQLRDYLILSSDWIAYAIIDDITDVYAPLIQSIEDEVDDIDDAILRMHSTGPGEGKESKLMNDLKSKFDFGDEKQSEHGDGTAGDSGGHMLRRVGETRKKVMALYRLLGNKADVIKGFAKRCNEQWEVAPKTEIGLYLGDIQDHIVTMTGNLSHYESLLSRAHGNYLAQINIRMNERAEQTNDVLGKLTVLGTIVLPMNIITGMWGMNVLVPGQDTESLYWFWGITAGLVVFGITCFFICKRYLNMEFL</sequence>
<feature type="compositionally biased region" description="Basic and acidic residues" evidence="6">
    <location>
        <begin position="1142"/>
        <end position="1152"/>
    </location>
</feature>
<comment type="similarity">
    <text evidence="2">Belongs to the CorA metal ion transporter (MIT) (TC 1.A.35) family.</text>
</comment>
<dbReference type="InterPro" id="IPR002523">
    <property type="entry name" value="MgTranspt_CorA/ZnTranspt_ZntB"/>
</dbReference>
<feature type="compositionally biased region" description="Basic and acidic residues" evidence="6">
    <location>
        <begin position="601"/>
        <end position="616"/>
    </location>
</feature>
<feature type="compositionally biased region" description="Polar residues" evidence="6">
    <location>
        <begin position="576"/>
        <end position="591"/>
    </location>
</feature>
<feature type="region of interest" description="Disordered" evidence="6">
    <location>
        <begin position="1142"/>
        <end position="1162"/>
    </location>
</feature>
<feature type="transmembrane region" description="Helical" evidence="7">
    <location>
        <begin position="54"/>
        <end position="81"/>
    </location>
</feature>
<feature type="compositionally biased region" description="Basic residues" evidence="6">
    <location>
        <begin position="482"/>
        <end position="497"/>
    </location>
</feature>
<dbReference type="PANTHER" id="PTHR21535:SF51">
    <property type="entry name" value="MANGANESE RESISTANCE PROTEIN MNR2"/>
    <property type="match status" value="1"/>
</dbReference>
<proteinExistence type="inferred from homology"/>
<dbReference type="EMBL" id="WWBZ02000082">
    <property type="protein sequence ID" value="KAF4301003.1"/>
    <property type="molecule type" value="Genomic_DNA"/>
</dbReference>
<dbReference type="Pfam" id="PF10277">
    <property type="entry name" value="Frag1"/>
    <property type="match status" value="1"/>
</dbReference>
<feature type="transmembrane region" description="Helical" evidence="7">
    <location>
        <begin position="1291"/>
        <end position="1312"/>
    </location>
</feature>
<evidence type="ECO:0000256" key="6">
    <source>
        <dbReference type="SAM" id="MobiDB-lite"/>
    </source>
</evidence>
<evidence type="ECO:0000256" key="2">
    <source>
        <dbReference type="ARBA" id="ARBA00009765"/>
    </source>
</evidence>
<dbReference type="FunFam" id="1.20.58.340:FF:000014">
    <property type="entry name" value="CorA family metal ion transporter"/>
    <property type="match status" value="1"/>
</dbReference>
<feature type="transmembrane region" description="Helical" evidence="7">
    <location>
        <begin position="1256"/>
        <end position="1279"/>
    </location>
</feature>
<dbReference type="Gene3D" id="3.30.460.20">
    <property type="entry name" value="CorA soluble domain-like"/>
    <property type="match status" value="1"/>
</dbReference>
<dbReference type="Pfam" id="PF01544">
    <property type="entry name" value="CorA"/>
    <property type="match status" value="2"/>
</dbReference>
<dbReference type="SUPFAM" id="SSF144083">
    <property type="entry name" value="Magnesium transport protein CorA, transmembrane region"/>
    <property type="match status" value="1"/>
</dbReference>
<keyword evidence="5 7" id="KW-0472">Membrane</keyword>
<dbReference type="GO" id="GO:0010961">
    <property type="term" value="P:intracellular magnesium ion homeostasis"/>
    <property type="evidence" value="ECO:0007669"/>
    <property type="project" value="TreeGrafter"/>
</dbReference>
<keyword evidence="4 7" id="KW-1133">Transmembrane helix</keyword>
<evidence type="ECO:0000256" key="3">
    <source>
        <dbReference type="ARBA" id="ARBA00022692"/>
    </source>
</evidence>
<feature type="transmembrane region" description="Helical" evidence="7">
    <location>
        <begin position="134"/>
        <end position="155"/>
    </location>
</feature>
<evidence type="ECO:0000313" key="10">
    <source>
        <dbReference type="Proteomes" id="UP000572817"/>
    </source>
</evidence>
<evidence type="ECO:0000256" key="1">
    <source>
        <dbReference type="ARBA" id="ARBA00004141"/>
    </source>
</evidence>
<dbReference type="OrthoDB" id="29879at2759"/>
<keyword evidence="3 7" id="KW-0812">Transmembrane</keyword>
<dbReference type="InterPro" id="IPR019402">
    <property type="entry name" value="CWH43_N"/>
</dbReference>
<feature type="transmembrane region" description="Helical" evidence="7">
    <location>
        <begin position="167"/>
        <end position="193"/>
    </location>
</feature>
<dbReference type="GO" id="GO:0015095">
    <property type="term" value="F:magnesium ion transmembrane transporter activity"/>
    <property type="evidence" value="ECO:0007669"/>
    <property type="project" value="InterPro"/>
</dbReference>
<feature type="region of interest" description="Disordered" evidence="6">
    <location>
        <begin position="897"/>
        <end position="970"/>
    </location>
</feature>
<dbReference type="Proteomes" id="UP000572817">
    <property type="component" value="Unassembled WGS sequence"/>
</dbReference>
<protein>
    <submittedName>
        <fullName evidence="9">Mg2+ transporter protein CorA-like/Zinc transport protein</fullName>
    </submittedName>
</protein>
<feature type="compositionally biased region" description="Polar residues" evidence="6">
    <location>
        <begin position="936"/>
        <end position="965"/>
    </location>
</feature>